<feature type="region of interest" description="Disordered" evidence="9">
    <location>
        <begin position="1522"/>
        <end position="1576"/>
    </location>
</feature>
<evidence type="ECO:0000313" key="12">
    <source>
        <dbReference type="Proteomes" id="UP000682877"/>
    </source>
</evidence>
<organism evidence="11 12">
    <name type="scientific">Arabidopsis arenosa</name>
    <name type="common">Sand rock-cress</name>
    <name type="synonym">Cardaminopsis arenosa</name>
    <dbReference type="NCBI Taxonomy" id="38785"/>
    <lineage>
        <taxon>Eukaryota</taxon>
        <taxon>Viridiplantae</taxon>
        <taxon>Streptophyta</taxon>
        <taxon>Embryophyta</taxon>
        <taxon>Tracheophyta</taxon>
        <taxon>Spermatophyta</taxon>
        <taxon>Magnoliopsida</taxon>
        <taxon>eudicotyledons</taxon>
        <taxon>Gunneridae</taxon>
        <taxon>Pentapetalae</taxon>
        <taxon>rosids</taxon>
        <taxon>malvids</taxon>
        <taxon>Brassicales</taxon>
        <taxon>Brassicaceae</taxon>
        <taxon>Camelineae</taxon>
        <taxon>Arabidopsis</taxon>
    </lineage>
</organism>
<dbReference type="InterPro" id="IPR029044">
    <property type="entry name" value="Nucleotide-diphossugar_trans"/>
</dbReference>
<dbReference type="GO" id="GO:0000139">
    <property type="term" value="C:Golgi membrane"/>
    <property type="evidence" value="ECO:0007669"/>
    <property type="project" value="UniProtKB-SubCell"/>
</dbReference>
<feature type="domain" description="Reticulon" evidence="10">
    <location>
        <begin position="68"/>
        <end position="256"/>
    </location>
</feature>
<feature type="compositionally biased region" description="Polar residues" evidence="9">
    <location>
        <begin position="1562"/>
        <end position="1576"/>
    </location>
</feature>
<dbReference type="GO" id="GO:0071555">
    <property type="term" value="P:cell wall organization"/>
    <property type="evidence" value="ECO:0007669"/>
    <property type="project" value="UniProtKB-KW"/>
</dbReference>
<dbReference type="SUPFAM" id="SSF53756">
    <property type="entry name" value="UDP-Glycosyltransferase/glycogen phosphorylase"/>
    <property type="match status" value="1"/>
</dbReference>
<evidence type="ECO:0000256" key="8">
    <source>
        <dbReference type="RuleBase" id="RU363132"/>
    </source>
</evidence>
<dbReference type="EMBL" id="LR999456">
    <property type="protein sequence ID" value="CAE6142651.1"/>
    <property type="molecule type" value="Genomic_DNA"/>
</dbReference>
<dbReference type="EC" id="2.4.2.-" evidence="7"/>
<dbReference type="PANTHER" id="PTHR46635">
    <property type="entry name" value="GLYCOSYL TRANSFERASE FAMILY 1 PROTEIN"/>
    <property type="match status" value="1"/>
</dbReference>
<reference evidence="11" key="1">
    <citation type="submission" date="2021-01" db="EMBL/GenBank/DDBJ databases">
        <authorList>
            <person name="Bezrukov I."/>
        </authorList>
    </citation>
    <scope>NUCLEOTIDE SEQUENCE</scope>
</reference>
<evidence type="ECO:0000256" key="4">
    <source>
        <dbReference type="ARBA" id="ARBA00022824"/>
    </source>
</evidence>
<dbReference type="SUPFAM" id="SSF53448">
    <property type="entry name" value="Nucleotide-diphospho-sugar transferases"/>
    <property type="match status" value="1"/>
</dbReference>
<evidence type="ECO:0000313" key="11">
    <source>
        <dbReference type="EMBL" id="CAE6142651.1"/>
    </source>
</evidence>
<keyword evidence="3 7" id="KW-0812">Transmembrane</keyword>
<keyword evidence="7" id="KW-0961">Cell wall biogenesis/degradation</keyword>
<dbReference type="InterPro" id="IPR003388">
    <property type="entry name" value="Reticulon"/>
</dbReference>
<feature type="transmembrane region" description="Helical" evidence="7">
    <location>
        <begin position="79"/>
        <end position="96"/>
    </location>
</feature>
<dbReference type="CDD" id="cd03801">
    <property type="entry name" value="GT4_PimA-like"/>
    <property type="match status" value="1"/>
</dbReference>
<dbReference type="GO" id="GO:0005789">
    <property type="term" value="C:endoplasmic reticulum membrane"/>
    <property type="evidence" value="ECO:0007669"/>
    <property type="project" value="UniProtKB-SubCell"/>
</dbReference>
<dbReference type="PANTHER" id="PTHR46635:SF1">
    <property type="entry name" value="GLYCOSYL TRANSFERASE FAMILY 1 PROTEIN"/>
    <property type="match status" value="1"/>
</dbReference>
<feature type="region of interest" description="Disordered" evidence="9">
    <location>
        <begin position="1"/>
        <end position="45"/>
    </location>
</feature>
<keyword evidence="7" id="KW-0333">Golgi apparatus</keyword>
<evidence type="ECO:0000259" key="10">
    <source>
        <dbReference type="PROSITE" id="PS50845"/>
    </source>
</evidence>
<evidence type="ECO:0000256" key="6">
    <source>
        <dbReference type="ARBA" id="ARBA00023136"/>
    </source>
</evidence>
<feature type="transmembrane region" description="Helical" evidence="7">
    <location>
        <begin position="170"/>
        <end position="200"/>
    </location>
</feature>
<keyword evidence="7" id="KW-0808">Transferase</keyword>
<keyword evidence="7" id="KW-0735">Signal-anchor</keyword>
<keyword evidence="5 7" id="KW-1133">Transmembrane helix</keyword>
<comment type="caution">
    <text evidence="7">Lacks conserved residue(s) required for the propagation of feature annotation.</text>
</comment>
<evidence type="ECO:0000256" key="5">
    <source>
        <dbReference type="ARBA" id="ARBA00022989"/>
    </source>
</evidence>
<proteinExistence type="inferred from homology"/>
<gene>
    <name evidence="11" type="ORF">AARE701A_LOCUS17135</name>
</gene>
<keyword evidence="12" id="KW-1185">Reference proteome</keyword>
<evidence type="ECO:0000256" key="3">
    <source>
        <dbReference type="ARBA" id="ARBA00022692"/>
    </source>
</evidence>
<feature type="compositionally biased region" description="Basic and acidic residues" evidence="9">
    <location>
        <begin position="1522"/>
        <end position="1539"/>
    </location>
</feature>
<dbReference type="Gene3D" id="3.40.50.2000">
    <property type="entry name" value="Glycogen Phosphorylase B"/>
    <property type="match status" value="1"/>
</dbReference>
<name>A0A8S2ARK7_ARAAE</name>
<keyword evidence="4 8" id="KW-0256">Endoplasmic reticulum</keyword>
<protein>
    <recommendedName>
        <fullName evidence="7 8">Multifunctional fusion protein</fullName>
    </recommendedName>
    <domain>
        <recommendedName>
            <fullName evidence="7">Glycosyltransferase</fullName>
            <ecNumber evidence="7">2.4.2.-</ecNumber>
        </recommendedName>
    </domain>
    <domain>
        <recommendedName>
            <fullName evidence="8">Reticulon-like protein</fullName>
        </recommendedName>
    </domain>
</protein>
<keyword evidence="6 7" id="KW-0472">Membrane</keyword>
<dbReference type="PROSITE" id="PS50845">
    <property type="entry name" value="RETICULON"/>
    <property type="match status" value="1"/>
</dbReference>
<dbReference type="Pfam" id="PF13692">
    <property type="entry name" value="Glyco_trans_1_4"/>
    <property type="match status" value="1"/>
</dbReference>
<sequence>MEEEKLEIVGPLEEPLMGNIVPEEINGSDSLSSSDTDSEKPDSPVPINAPIYRMFGRERPIHMVLGGAADVILWRDKKVTLGLLSVVTVIWLLFGFCGCRLLTSICRGSILFLLLSFLWSNALNKSPENIMEIYIPEKPLLQAASAMTFELNCAFATLRSIALERDIKNFVMALIGLWLVSIIGNWFSFLSLLYICFVLIHTVPMLYEKYEDEIDPIAEKAVIEMKKQYQVFEAKVLRSPLFPFPNRLSASQSKWRDYSLPQAVKFVAKNGTVIVCAVSYPYLPFLNNWLISVSRQKHQDQVLVIAEDYATLYKVNEKWPGHAVLIPPALDSQTAHKFGSQGFFNFTARRPQHLLQILELGYNVMYNDVDMVWLQDPFQYLEGKHDAYFMDDMTAIKPLDHSHDLPPPGKKGRTYICSCMIFLRPTDGAKLLMKKWIEELETQPWSRAKKANDQPGFNWALNKTAHQVDLYLLSQAAFPTGGLYFKNKTWVKETKGKHVIIHNNYIVGFEKKIKRFRDFNLWLVDDHASESPLGKLDNLSGVACKEMGSLESGIPTKRDNGGGRSGRQQQLQQQQQFFLQRNRSRLSRFFLLKSFNYLLWISSICVFFFFVVLFQMFLPGLVIDKSDKPWTSKEILPPDLVGFREKGILDFGDDVRFEPTKLLMKFQREAHGLNFTSSSLNTTLQRFGFRKPKLALVFADLLADPEQVLMVSLSKALQEIGYAIEVYSLEDGPVNSIWRKMGVPVTILRTNHASSCVIDWLSYDGIIVNSLRAKSMFTCFMQEPFKSLPLIWVINEETLAVRSRQYNSTGQTELLTDWKKIFSRASVVVFHNYLLPILYTEFDAGNFYVIPGSPEDVWKAKNLEFPPQKNDVVISIVGSQFLYKGQWLEHALLLQALRPLFPGNYLESDTSHLKIIVLGGESASNYSVAIETISQNLTYPKDAVKHVSAAGNVDKILESSDLVIYGSFLEEQSFPEILMKAMSLGKPIVAPDLFNIRKHVDDRVTGYLFPKQDLKVLSQIVLEVITEGKISSLAQKIAMMGKTTVKNMMARETIEGYAALLDNMLKFSSEVASPKDVQKVPLELREEWSWHPFEAFLDTSPNNRTARSYEFLAKVEGHWNHTPGEAMRFGAVNDDSFVYEIWEEERYLQMMNSKKRREDEELKSRALQYRGTWEEVYKSAKRADRSKNDLHERDEGELLRTGQPLCIYEPYFGEGTWSFLHQYPLYRGVGLSVKGRRPRMDDVDASSRLPLFNNPYYRDALGDFGAFFAISNKIDRLHKNSWIGFQSWRATARKESLSNIAENALLNAIQTRKHGDALYFWVRMDKDPRNPLQKPFWSFCDAINAGNCRFAYNETLKKMYSVKNLDSLPPMPEDGDTWSVMQSWALPTRSFLEFVMFSRMFVDSLDAQIYEEHHRTNRCYLSLTKDKHCYSRVLELLVNVWAYHSARRIVYIDPGTGLMEEQHKQKNRRGKMWVKWFDYTTLKTMDEDLAEEADSDRRVGHWLWPWTGEIVWRGTLEKEKQKKNLEKEEKKKKSRDKLTRMRSRNGRQKVIGKYVKPPPENETVTGNSTLLNVVDA</sequence>
<evidence type="ECO:0000256" key="2">
    <source>
        <dbReference type="ARBA" id="ARBA00007033"/>
    </source>
</evidence>
<dbReference type="Pfam" id="PF03407">
    <property type="entry name" value="Nucleotid_trans"/>
    <property type="match status" value="1"/>
</dbReference>
<keyword evidence="7" id="KW-0328">Glycosyltransferase</keyword>
<dbReference type="GO" id="GO:0016757">
    <property type="term" value="F:glycosyltransferase activity"/>
    <property type="evidence" value="ECO:0007669"/>
    <property type="project" value="UniProtKB-KW"/>
</dbReference>
<evidence type="ECO:0000256" key="9">
    <source>
        <dbReference type="SAM" id="MobiDB-lite"/>
    </source>
</evidence>
<feature type="transmembrane region" description="Helical" evidence="7">
    <location>
        <begin position="597"/>
        <end position="618"/>
    </location>
</feature>
<evidence type="ECO:0000256" key="1">
    <source>
        <dbReference type="ARBA" id="ARBA00004477"/>
    </source>
</evidence>
<dbReference type="InterPro" id="IPR005069">
    <property type="entry name" value="Nucl-diP-sugar_transferase"/>
</dbReference>
<comment type="similarity">
    <text evidence="2 7">Belongs to the glycosyltransferase 77 family.</text>
</comment>
<dbReference type="Proteomes" id="UP000682877">
    <property type="component" value="Chromosome 6"/>
</dbReference>
<evidence type="ECO:0000256" key="7">
    <source>
        <dbReference type="RuleBase" id="RU363055"/>
    </source>
</evidence>
<dbReference type="Pfam" id="PF02453">
    <property type="entry name" value="Reticulon"/>
    <property type="match status" value="1"/>
</dbReference>
<accession>A0A8S2ARK7</accession>
<comment type="subcellular location">
    <subcellularLocation>
        <location evidence="1 8">Endoplasmic reticulum membrane</location>
        <topology evidence="1 8">Multi-pass membrane protein</topology>
    </subcellularLocation>
    <subcellularLocation>
        <location evidence="7">Golgi apparatus membrane</location>
        <topology evidence="7">Single-pass type II membrane protein</topology>
    </subcellularLocation>
</comment>